<evidence type="ECO:0000256" key="2">
    <source>
        <dbReference type="ARBA" id="ARBA00022801"/>
    </source>
</evidence>
<dbReference type="SUPFAM" id="SSF56601">
    <property type="entry name" value="beta-lactamase/transpeptidase-like"/>
    <property type="match status" value="1"/>
</dbReference>
<evidence type="ECO:0000256" key="3">
    <source>
        <dbReference type="SAM" id="SignalP"/>
    </source>
</evidence>
<keyword evidence="2" id="KW-0378">Hydrolase</keyword>
<protein>
    <submittedName>
        <fullName evidence="4">Penicillin-binding protein</fullName>
    </submittedName>
</protein>
<dbReference type="KEGG" id="smar:SM39_0477"/>
<dbReference type="GO" id="GO:0004185">
    <property type="term" value="F:serine-type carboxypeptidase activity"/>
    <property type="evidence" value="ECO:0007669"/>
    <property type="project" value="InterPro"/>
</dbReference>
<dbReference type="RefSeq" id="WP_041033700.1">
    <property type="nucleotide sequence ID" value="NZ_AP013063.1"/>
</dbReference>
<comment type="similarity">
    <text evidence="1">Belongs to the peptidase S13 family.</text>
</comment>
<dbReference type="InterPro" id="IPR000667">
    <property type="entry name" value="Peptidase_S13"/>
</dbReference>
<dbReference type="GO" id="GO:0000270">
    <property type="term" value="P:peptidoglycan metabolic process"/>
    <property type="evidence" value="ECO:0007669"/>
    <property type="project" value="TreeGrafter"/>
</dbReference>
<dbReference type="AlphaFoldDB" id="A0AAT9EFX9"/>
<dbReference type="Pfam" id="PF02113">
    <property type="entry name" value="Peptidase_S13"/>
    <property type="match status" value="1"/>
</dbReference>
<keyword evidence="3" id="KW-0732">Signal</keyword>
<name>A0AAT9EFX9_SERMA</name>
<dbReference type="Gene3D" id="3.50.80.20">
    <property type="entry name" value="D-Ala-D-Ala carboxypeptidase C, peptidase S13"/>
    <property type="match status" value="1"/>
</dbReference>
<evidence type="ECO:0000313" key="4">
    <source>
        <dbReference type="EMBL" id="BAO32541.1"/>
    </source>
</evidence>
<organism evidence="4">
    <name type="scientific">Serratia marcescens SM39</name>
    <dbReference type="NCBI Taxonomy" id="1334564"/>
    <lineage>
        <taxon>Bacteria</taxon>
        <taxon>Pseudomonadati</taxon>
        <taxon>Pseudomonadota</taxon>
        <taxon>Gammaproteobacteria</taxon>
        <taxon>Enterobacterales</taxon>
        <taxon>Yersiniaceae</taxon>
        <taxon>Serratia</taxon>
    </lineage>
</organism>
<dbReference type="PANTHER" id="PTHR30023:SF0">
    <property type="entry name" value="PENICILLIN-SENSITIVE CARBOXYPEPTIDASE A"/>
    <property type="match status" value="1"/>
</dbReference>
<dbReference type="PANTHER" id="PTHR30023">
    <property type="entry name" value="D-ALANYL-D-ALANINE CARBOXYPEPTIDASE"/>
    <property type="match status" value="1"/>
</dbReference>
<feature type="chain" id="PRO_5043995046" evidence="3">
    <location>
        <begin position="17"/>
        <end position="489"/>
    </location>
</feature>
<dbReference type="EMBL" id="AP013063">
    <property type="protein sequence ID" value="BAO32541.1"/>
    <property type="molecule type" value="Genomic_DNA"/>
</dbReference>
<dbReference type="NCBIfam" id="TIGR00666">
    <property type="entry name" value="PBP4"/>
    <property type="match status" value="1"/>
</dbReference>
<sequence length="489" mass="51357">MLKTAGWLLPAILALAGCSSSGQRHEQTLSQALTALGQDKALIGASNGVMVRDAESGTVLYQAHAQQRLAPASNMKMFTSLAAFGVLGADYRFETRLLTTGEQRGDTLRGDLYLQGSGDPTLHPDDLDTFAATLAQRGIRHIHGRLILDASAFDQTPFGAGWSWDDEPFAFAAPISALNYAFTPGGDINVVRVDVQPGARAGAPGRVSFYPANDAVTLVNRTTTTGGDTALTFDRQPGSNRIVVSGTVAAQAEASSRLITVDQPARVVGALLQNALRAHGITLRGNAEEGVTPAGARLLAEKTSPPLSRLAVTFLKVSNNGYGEVLTKAMGRKTQGKGDWAAGLQAIGRFVQSQGIEAGAYRQVDGSGLSRMNQITPQQLTTLLLAARKQPWFADWYNALPIAGQPGLLVGGTLRSRMVKSAAAGRAHAKSGSMTGVSSLSGYVDSATGRPLAFAIISNNYLVPGAEVKALEDRLVETLAACDATVVCR</sequence>
<gene>
    <name evidence="4" type="ORF">SM39_0477</name>
</gene>
<dbReference type="Gene3D" id="3.40.710.10">
    <property type="entry name" value="DD-peptidase/beta-lactamase superfamily"/>
    <property type="match status" value="2"/>
</dbReference>
<dbReference type="GO" id="GO:0006508">
    <property type="term" value="P:proteolysis"/>
    <property type="evidence" value="ECO:0007669"/>
    <property type="project" value="InterPro"/>
</dbReference>
<proteinExistence type="inferred from homology"/>
<feature type="signal peptide" evidence="3">
    <location>
        <begin position="1"/>
        <end position="16"/>
    </location>
</feature>
<dbReference type="PROSITE" id="PS51257">
    <property type="entry name" value="PROKAR_LIPOPROTEIN"/>
    <property type="match status" value="1"/>
</dbReference>
<reference evidence="4" key="1">
    <citation type="journal article" date="2014" name="Genome Biol. Evol.">
        <title>Genome evolution and plasticity of Serratia marcescens, an important multidrug-resistant nosocomial pathogen.</title>
        <authorList>
            <person name="Iguchi A."/>
            <person name="Nagaya Y."/>
            <person name="Pradel E."/>
            <person name="Ooka T."/>
            <person name="Ogura Y."/>
            <person name="Katsura K."/>
            <person name="Kurokawa K."/>
            <person name="Oshima K."/>
            <person name="Hattori M."/>
            <person name="Parkhill J."/>
            <person name="Sebaihia M."/>
            <person name="Coulthurst S.J."/>
            <person name="Gotoh N."/>
            <person name="Thomson N.R."/>
            <person name="Ewbank J.J."/>
            <person name="Hayashi T."/>
        </authorList>
    </citation>
    <scope>NUCLEOTIDE SEQUENCE</scope>
    <source>
        <strain evidence="4">SM39</strain>
    </source>
</reference>
<dbReference type="InterPro" id="IPR012338">
    <property type="entry name" value="Beta-lactam/transpept-like"/>
</dbReference>
<accession>A0AAT9EFX9</accession>
<dbReference type="PRINTS" id="PR00922">
    <property type="entry name" value="DADACBPTASE3"/>
</dbReference>
<evidence type="ECO:0000256" key="1">
    <source>
        <dbReference type="ARBA" id="ARBA00006096"/>
    </source>
</evidence>